<dbReference type="SUPFAM" id="SSF48371">
    <property type="entry name" value="ARM repeat"/>
    <property type="match status" value="1"/>
</dbReference>
<dbReference type="SUPFAM" id="SSF50978">
    <property type="entry name" value="WD40 repeat-like"/>
    <property type="match status" value="1"/>
</dbReference>
<feature type="domain" description="BEACH" evidence="2">
    <location>
        <begin position="234"/>
        <end position="448"/>
    </location>
</feature>
<dbReference type="InterPro" id="IPR011989">
    <property type="entry name" value="ARM-like"/>
</dbReference>
<dbReference type="OrthoDB" id="29306at2759"/>
<dbReference type="InterPro" id="IPR015943">
    <property type="entry name" value="WD40/YVTN_repeat-like_dom_sf"/>
</dbReference>
<dbReference type="SMART" id="SM01026">
    <property type="entry name" value="Beach"/>
    <property type="match status" value="1"/>
</dbReference>
<keyword evidence="1" id="KW-0853">WD repeat</keyword>
<dbReference type="Gene3D" id="1.10.1540.10">
    <property type="entry name" value="BEACH domain"/>
    <property type="match status" value="1"/>
</dbReference>
<dbReference type="InterPro" id="IPR036372">
    <property type="entry name" value="BEACH_dom_sf"/>
</dbReference>
<evidence type="ECO:0000313" key="3">
    <source>
        <dbReference type="EMBL" id="KAF0687857.1"/>
    </source>
</evidence>
<evidence type="ECO:0000256" key="1">
    <source>
        <dbReference type="ARBA" id="ARBA00022574"/>
    </source>
</evidence>
<dbReference type="Pfam" id="PF02138">
    <property type="entry name" value="Beach"/>
    <property type="match status" value="1"/>
</dbReference>
<dbReference type="Gene3D" id="1.25.10.10">
    <property type="entry name" value="Leucine-rich Repeat Variant"/>
    <property type="match status" value="1"/>
</dbReference>
<keyword evidence="5" id="KW-1185">Reference proteome</keyword>
<sequence>MFWAARKERVRADLDVPFASPVHASSYSCMERDTAVHVCTSDGSEWIVYVEDPPRTTIGIEQNARIVPAAVEPTHTGHARHGHAHGGSTVCDINGAGKLLETSITRLYPGTAASPVWDKTKSPSISHPSSTCGVHTVVRSSHGHLYVISPMPKACLHDLFVLARQNPPEITVELDRQHRFMIFQMLSALHQVESFLPLCRLTPHHFVVDGAILQLAPLASVPRHMFPYAKTSMTQRWCAGEISNLDYLLAINAAAGRSMASNTAHAIVPWVTDFTSSTGRVRDLGQSKFRLTKGDAQMDQMFEQTGYHVPENLSDLSVAIYLARVLPRAALQRIVRSNFEPKEYPSSIARMFAWSPDECIPEFYLDDSVLTSIHDDMDSLQLPPWCSTPATFIAFHRQVLESDAVSTSLHLWIDLNFGVGLCGPKAIQLKNVTHRGFRQLFHHPHPIKRTFSSPLSTTHPIAPVVKFDEEYFSEDEPAVVDKAVPLKPIKRRPPPYVQDTAKMFGMRYAFVLEPCYGVDDDVRFSLGCIIAEMYLGKPLFSPTSIAEYTALAHKCGANMSVRKTLPALTSLSPVIRRLVVSLLHPNPSQRSSIDDLLQGQIAVDPTSSVRIAYNPVALFPPYFRVVYGYLCSVTPDNWIDRTQQLVDVHFPRDAFALIATTVHNYLDRASPVDVFDALVRLIPPFFHLLDTDTLHAFVSGHVTSLYEMADDDALQLCLLAPAGLFGVLWDRLGATFLLKHILPILMGWLRQGSPVVKLSIGFALLQLASVDMMGPSIGAHDLLPPLLALAGKSKIKFSTLAAPLPIHGVGRALVLLCSELHPSVVQTTVLPTMCTLMEPILVVADQQPPSTMVRLSTTNASTHRAKTVEKYQVYMLCKTIRQLLSFLSPYLAMLSTPPLLHFLTLPTRGDAVVLSSLVHTILRLAQTVGTDITKQSLCPPLHSFLVRFPHAQFAPYMHQLQRLVGFEHLDSCLGLPTSLATASPVKFAIVDVGCPPTTDLPPSMAHLATTLWQEVSPRRKLKKPSHPAWTAAKLSWPVHTLHVVHDFQLHETRVRALAVLDHGRWLLSSSSDGVVRLRRTSDLQLTWQLRFKWPVHTLLAYAGHQCILCDAQSVYLYDVVTQACTWQWKKPGVPLLAVHVLSEMVAVATAADTVALVKPCPRTKAIVEWKLEGCLTTLRSLFGFLAVGTATGHFSLVDADTGVLHTHVKAHNGPVVTIHEINASMFLTIGGDKLAILWRWPSLHPALHITNMPEAIEAAQVQCIVRREDDSVWLVVGHGTKVAIACVSPLPPKPAPKIQLAWLDVKTRHPIQAIAVLDHLLAVGTYDGKLHLCA</sequence>
<dbReference type="SMART" id="SM00320">
    <property type="entry name" value="WD40"/>
    <property type="match status" value="3"/>
</dbReference>
<evidence type="ECO:0000313" key="4">
    <source>
        <dbReference type="EMBL" id="VFT97130.1"/>
    </source>
</evidence>
<proteinExistence type="predicted"/>
<dbReference type="SUPFAM" id="SSF56112">
    <property type="entry name" value="Protein kinase-like (PK-like)"/>
    <property type="match status" value="1"/>
</dbReference>
<dbReference type="PANTHER" id="PTHR46866:SF1">
    <property type="entry name" value="GH12955P"/>
    <property type="match status" value="1"/>
</dbReference>
<evidence type="ECO:0000259" key="2">
    <source>
        <dbReference type="SMART" id="SM01026"/>
    </source>
</evidence>
<dbReference type="Gene3D" id="1.10.510.10">
    <property type="entry name" value="Transferase(Phosphotransferase) domain 1"/>
    <property type="match status" value="1"/>
</dbReference>
<protein>
    <submittedName>
        <fullName evidence="4">Aste57867_20444 protein</fullName>
    </submittedName>
</protein>
<reference evidence="3" key="2">
    <citation type="submission" date="2019-06" db="EMBL/GenBank/DDBJ databases">
        <title>Genomics analysis of Aphanomyces spp. identifies a new class of oomycete effector associated with host adaptation.</title>
        <authorList>
            <person name="Gaulin E."/>
        </authorList>
    </citation>
    <scope>NUCLEOTIDE SEQUENCE</scope>
    <source>
        <strain evidence="3">CBS 578.67</strain>
    </source>
</reference>
<dbReference type="Proteomes" id="UP000332933">
    <property type="component" value="Unassembled WGS sequence"/>
</dbReference>
<evidence type="ECO:0000313" key="5">
    <source>
        <dbReference type="Proteomes" id="UP000332933"/>
    </source>
</evidence>
<dbReference type="InterPro" id="IPR036322">
    <property type="entry name" value="WD40_repeat_dom_sf"/>
</dbReference>
<dbReference type="EMBL" id="CAADRA010006840">
    <property type="protein sequence ID" value="VFT97130.1"/>
    <property type="molecule type" value="Genomic_DNA"/>
</dbReference>
<dbReference type="InterPro" id="IPR011009">
    <property type="entry name" value="Kinase-like_dom_sf"/>
</dbReference>
<dbReference type="PANTHER" id="PTHR46866">
    <property type="entry name" value="GH12955P"/>
    <property type="match status" value="1"/>
</dbReference>
<dbReference type="Gene3D" id="2.130.10.10">
    <property type="entry name" value="YVTN repeat-like/Quinoprotein amine dehydrogenase"/>
    <property type="match status" value="2"/>
</dbReference>
<gene>
    <name evidence="4" type="primary">Aste57867_20444</name>
    <name evidence="3" type="ORF">As57867_020378</name>
    <name evidence="4" type="ORF">ASTE57867_20444</name>
</gene>
<dbReference type="EMBL" id="VJMH01006817">
    <property type="protein sequence ID" value="KAF0687857.1"/>
    <property type="molecule type" value="Genomic_DNA"/>
</dbReference>
<name>A0A485LJQ9_9STRA</name>
<dbReference type="InterPro" id="IPR000409">
    <property type="entry name" value="BEACH_dom"/>
</dbReference>
<reference evidence="4 5" key="1">
    <citation type="submission" date="2019-03" db="EMBL/GenBank/DDBJ databases">
        <authorList>
            <person name="Gaulin E."/>
            <person name="Dumas B."/>
        </authorList>
    </citation>
    <scope>NUCLEOTIDE SEQUENCE [LARGE SCALE GENOMIC DNA]</scope>
    <source>
        <strain evidence="4">CBS 568.67</strain>
    </source>
</reference>
<dbReference type="InterPro" id="IPR016024">
    <property type="entry name" value="ARM-type_fold"/>
</dbReference>
<organism evidence="4 5">
    <name type="scientific">Aphanomyces stellatus</name>
    <dbReference type="NCBI Taxonomy" id="120398"/>
    <lineage>
        <taxon>Eukaryota</taxon>
        <taxon>Sar</taxon>
        <taxon>Stramenopiles</taxon>
        <taxon>Oomycota</taxon>
        <taxon>Saprolegniomycetes</taxon>
        <taxon>Saprolegniales</taxon>
        <taxon>Verrucalvaceae</taxon>
        <taxon>Aphanomyces</taxon>
    </lineage>
</organism>
<dbReference type="SUPFAM" id="SSF81837">
    <property type="entry name" value="BEACH domain"/>
    <property type="match status" value="1"/>
</dbReference>
<dbReference type="PROSITE" id="PS51257">
    <property type="entry name" value="PROKAR_LIPOPROTEIN"/>
    <property type="match status" value="1"/>
</dbReference>
<dbReference type="InterPro" id="IPR001680">
    <property type="entry name" value="WD40_rpt"/>
</dbReference>
<accession>A0A485LJQ9</accession>